<evidence type="ECO:0000256" key="4">
    <source>
        <dbReference type="ARBA" id="ARBA00060672"/>
    </source>
</evidence>
<dbReference type="AlphaFoldDB" id="A0A6J7VLT1"/>
<keyword evidence="2" id="KW-0456">Lyase</keyword>
<dbReference type="PANTHER" id="PTHR10088:SF4">
    <property type="entry name" value="GLUCOKINASE REGULATORY PROTEIN"/>
    <property type="match status" value="1"/>
</dbReference>
<dbReference type="InterPro" id="IPR001347">
    <property type="entry name" value="SIS_dom"/>
</dbReference>
<dbReference type="Pfam" id="PF22645">
    <property type="entry name" value="GKRP_SIS_N"/>
    <property type="match status" value="1"/>
</dbReference>
<dbReference type="PROSITE" id="PS51464">
    <property type="entry name" value="SIS"/>
    <property type="match status" value="1"/>
</dbReference>
<dbReference type="Gene3D" id="1.10.8.1080">
    <property type="match status" value="1"/>
</dbReference>
<proteinExistence type="inferred from homology"/>
<evidence type="ECO:0000256" key="1">
    <source>
        <dbReference type="ARBA" id="ARBA00011738"/>
    </source>
</evidence>
<dbReference type="GO" id="GO:0009254">
    <property type="term" value="P:peptidoglycan turnover"/>
    <property type="evidence" value="ECO:0007669"/>
    <property type="project" value="TreeGrafter"/>
</dbReference>
<dbReference type="GO" id="GO:0046348">
    <property type="term" value="P:amino sugar catabolic process"/>
    <property type="evidence" value="ECO:0007669"/>
    <property type="project" value="InterPro"/>
</dbReference>
<dbReference type="NCBIfam" id="TIGR00274">
    <property type="entry name" value="N-acetylmuramic acid 6-phosphate etherase"/>
    <property type="match status" value="1"/>
</dbReference>
<dbReference type="SUPFAM" id="SSF53697">
    <property type="entry name" value="SIS domain"/>
    <property type="match status" value="1"/>
</dbReference>
<evidence type="ECO:0000313" key="6">
    <source>
        <dbReference type="EMBL" id="CAB5107545.1"/>
    </source>
</evidence>
<dbReference type="NCBIfam" id="NF003915">
    <property type="entry name" value="PRK05441.1"/>
    <property type="match status" value="1"/>
</dbReference>
<dbReference type="EMBL" id="CAFBRV010000018">
    <property type="protein sequence ID" value="CAB5107545.1"/>
    <property type="molecule type" value="Genomic_DNA"/>
</dbReference>
<dbReference type="GO" id="GO:0016835">
    <property type="term" value="F:carbon-oxygen lyase activity"/>
    <property type="evidence" value="ECO:0007669"/>
    <property type="project" value="InterPro"/>
</dbReference>
<protein>
    <submittedName>
        <fullName evidence="6">Unannotated protein</fullName>
    </submittedName>
</protein>
<dbReference type="GO" id="GO:0097367">
    <property type="term" value="F:carbohydrate derivative binding"/>
    <property type="evidence" value="ECO:0007669"/>
    <property type="project" value="InterPro"/>
</dbReference>
<reference evidence="6" key="1">
    <citation type="submission" date="2020-05" db="EMBL/GenBank/DDBJ databases">
        <authorList>
            <person name="Chiriac C."/>
            <person name="Salcher M."/>
            <person name="Ghai R."/>
            <person name="Kavagutti S V."/>
        </authorList>
    </citation>
    <scope>NUCLEOTIDE SEQUENCE</scope>
</reference>
<evidence type="ECO:0000256" key="3">
    <source>
        <dbReference type="ARBA" id="ARBA00023277"/>
    </source>
</evidence>
<accession>A0A6J7VLT1</accession>
<comment type="pathway">
    <text evidence="4">Cell wall biogenesis.</text>
</comment>
<sequence>MPLLDSFGHLLYSSETMTNANNEQELGLLRTEQVDSKFHMLDVMTVSELLAAMNESDAEVPKAISLVLPKIEKAIDGIVDRMLQGGRLIYIGAGTSGRLGVLDAAECGPTFSVSSEQVLALIAGGDSAIKNAAEGAEDRSELGVADLKSVNVGQLDSVVGIAASGRTPYVMGAIEYARSVGALTIALTSNPNSQLGKISDHALDIDSGPELLAGSTRLKSGTAQKLVLNMISTVSMVRLGKTFGNLMVDLQVSNEKLADRAVRIIQTATGSTKIEASEALKASGHEVKVAILMLLLHVEPEIARERLQASSNRIREALTDR</sequence>
<organism evidence="6">
    <name type="scientific">freshwater metagenome</name>
    <dbReference type="NCBI Taxonomy" id="449393"/>
    <lineage>
        <taxon>unclassified sequences</taxon>
        <taxon>metagenomes</taxon>
        <taxon>ecological metagenomes</taxon>
    </lineage>
</organism>
<feature type="domain" description="SIS" evidence="5">
    <location>
        <begin position="78"/>
        <end position="241"/>
    </location>
</feature>
<evidence type="ECO:0000259" key="5">
    <source>
        <dbReference type="PROSITE" id="PS51464"/>
    </source>
</evidence>
<dbReference type="CDD" id="cd05007">
    <property type="entry name" value="SIS_Etherase"/>
    <property type="match status" value="1"/>
</dbReference>
<dbReference type="HAMAP" id="MF_00068">
    <property type="entry name" value="MurQ"/>
    <property type="match status" value="1"/>
</dbReference>
<name>A0A6J7VLT1_9ZZZZ</name>
<gene>
    <name evidence="6" type="ORF">UFOPK4410_00341</name>
</gene>
<dbReference type="FunFam" id="3.40.50.10490:FF:000014">
    <property type="entry name" value="N-acetylmuramic acid 6-phosphate etherase"/>
    <property type="match status" value="1"/>
</dbReference>
<dbReference type="GO" id="GO:0016803">
    <property type="term" value="F:ether hydrolase activity"/>
    <property type="evidence" value="ECO:0007669"/>
    <property type="project" value="TreeGrafter"/>
</dbReference>
<dbReference type="InterPro" id="IPR046348">
    <property type="entry name" value="SIS_dom_sf"/>
</dbReference>
<dbReference type="InterPro" id="IPR005486">
    <property type="entry name" value="Glucokinase_regulatory_CS"/>
</dbReference>
<dbReference type="PANTHER" id="PTHR10088">
    <property type="entry name" value="GLUCOKINASE REGULATORY PROTEIN"/>
    <property type="match status" value="1"/>
</dbReference>
<dbReference type="NCBIfam" id="NF009222">
    <property type="entry name" value="PRK12570.1"/>
    <property type="match status" value="1"/>
</dbReference>
<keyword evidence="3" id="KW-0119">Carbohydrate metabolism</keyword>
<comment type="subunit">
    <text evidence="1">Homodimer.</text>
</comment>
<dbReference type="InterPro" id="IPR040190">
    <property type="entry name" value="MURQ/GCKR"/>
</dbReference>
<dbReference type="Pfam" id="PF20741">
    <property type="entry name" value="GKRP-like_C"/>
    <property type="match status" value="1"/>
</dbReference>
<dbReference type="PROSITE" id="PS01272">
    <property type="entry name" value="GCKR"/>
    <property type="match status" value="1"/>
</dbReference>
<dbReference type="FunFam" id="1.10.8.1080:FF:000001">
    <property type="entry name" value="N-acetylmuramic acid 6-phosphate etherase"/>
    <property type="match status" value="1"/>
</dbReference>
<dbReference type="InterPro" id="IPR005488">
    <property type="entry name" value="Etherase_MurQ"/>
</dbReference>
<dbReference type="Gene3D" id="3.40.50.10490">
    <property type="entry name" value="Glucose-6-phosphate isomerase like protein, domain 1"/>
    <property type="match status" value="1"/>
</dbReference>
<evidence type="ECO:0000256" key="2">
    <source>
        <dbReference type="ARBA" id="ARBA00023239"/>
    </source>
</evidence>